<dbReference type="Proteomes" id="UP001174934">
    <property type="component" value="Unassembled WGS sequence"/>
</dbReference>
<feature type="region of interest" description="Disordered" evidence="2">
    <location>
        <begin position="78"/>
        <end position="192"/>
    </location>
</feature>
<dbReference type="AlphaFoldDB" id="A0AA39WH04"/>
<dbReference type="EMBL" id="JAULSR010000007">
    <property type="protein sequence ID" value="KAK0615238.1"/>
    <property type="molecule type" value="Genomic_DNA"/>
</dbReference>
<reference evidence="3" key="1">
    <citation type="submission" date="2023-06" db="EMBL/GenBank/DDBJ databases">
        <title>Genome-scale phylogeny and comparative genomics of the fungal order Sordariales.</title>
        <authorList>
            <consortium name="Lawrence Berkeley National Laboratory"/>
            <person name="Hensen N."/>
            <person name="Bonometti L."/>
            <person name="Westerberg I."/>
            <person name="Brannstrom I.O."/>
            <person name="Guillou S."/>
            <person name="Cros-Aarteil S."/>
            <person name="Calhoun S."/>
            <person name="Haridas S."/>
            <person name="Kuo A."/>
            <person name="Mondo S."/>
            <person name="Pangilinan J."/>
            <person name="Riley R."/>
            <person name="LaButti K."/>
            <person name="Andreopoulos B."/>
            <person name="Lipzen A."/>
            <person name="Chen C."/>
            <person name="Yanf M."/>
            <person name="Daum C."/>
            <person name="Ng V."/>
            <person name="Clum A."/>
            <person name="Steindorff A."/>
            <person name="Ohm R."/>
            <person name="Martin F."/>
            <person name="Silar P."/>
            <person name="Natvig D."/>
            <person name="Lalanne C."/>
            <person name="Gautier V."/>
            <person name="Ament-velasquez S.L."/>
            <person name="Kruys A."/>
            <person name="Hutchinson M.I."/>
            <person name="Powell A.J."/>
            <person name="Barry K."/>
            <person name="Miller A.N."/>
            <person name="Grigoriev I.V."/>
            <person name="Debuchy R."/>
            <person name="Gladieux P."/>
            <person name="Thoren M.H."/>
            <person name="Johannesson H."/>
        </authorList>
    </citation>
    <scope>NUCLEOTIDE SEQUENCE</scope>
    <source>
        <strain evidence="3">SMH3391-2</strain>
    </source>
</reference>
<keyword evidence="1" id="KW-0175">Coiled coil</keyword>
<dbReference type="Gene3D" id="4.10.280.10">
    <property type="entry name" value="Helix-loop-helix DNA-binding domain"/>
    <property type="match status" value="1"/>
</dbReference>
<evidence type="ECO:0000256" key="1">
    <source>
        <dbReference type="SAM" id="Coils"/>
    </source>
</evidence>
<keyword evidence="4" id="KW-1185">Reference proteome</keyword>
<protein>
    <recommendedName>
        <fullName evidence="5">BHLH domain-containing protein</fullName>
    </recommendedName>
</protein>
<evidence type="ECO:0008006" key="5">
    <source>
        <dbReference type="Google" id="ProtNLM"/>
    </source>
</evidence>
<dbReference type="PANTHER" id="PTHR47336:SF2">
    <property type="entry name" value="TRANSCRIPTION FACTOR HMS1-RELATED"/>
    <property type="match status" value="1"/>
</dbReference>
<accession>A0AA39WH04</accession>
<feature type="compositionally biased region" description="Low complexity" evidence="2">
    <location>
        <begin position="156"/>
        <end position="176"/>
    </location>
</feature>
<feature type="coiled-coil region" evidence="1">
    <location>
        <begin position="270"/>
        <end position="297"/>
    </location>
</feature>
<organism evidence="3 4">
    <name type="scientific">Bombardia bombarda</name>
    <dbReference type="NCBI Taxonomy" id="252184"/>
    <lineage>
        <taxon>Eukaryota</taxon>
        <taxon>Fungi</taxon>
        <taxon>Dikarya</taxon>
        <taxon>Ascomycota</taxon>
        <taxon>Pezizomycotina</taxon>
        <taxon>Sordariomycetes</taxon>
        <taxon>Sordariomycetidae</taxon>
        <taxon>Sordariales</taxon>
        <taxon>Lasiosphaeriaceae</taxon>
        <taxon>Bombardia</taxon>
    </lineage>
</organism>
<sequence>MEDHYTDVGQGLPANFDFSSETLPDYGFLSVGEQLFDLDIDLDFPAHSFRGSTDTSSAPISPTPQHWNHLAASCTIPESYPTRDDDTHVQPCPFVSDTTSEKAKKSARGSNPGSGAKGRKPQSPLRATTPPTSPPKPSSTRQRVSKRSTATKRKAAANPASTTTTTPTPRAAKSTAQPPTTKSPDPEDYPTLDEYKENMRQWHNRIGRKYRIKLNDQFESLQAVLLRAERGGVGGTDRDGEEGEIDGTGKQQQKKRSVASGRTINKGKVLDMARRRIEDLQSEKETLRAEKEVLLRRLGSGGYQI</sequence>
<feature type="compositionally biased region" description="Basic residues" evidence="2">
    <location>
        <begin position="143"/>
        <end position="155"/>
    </location>
</feature>
<comment type="caution">
    <text evidence="3">The sequence shown here is derived from an EMBL/GenBank/DDBJ whole genome shotgun (WGS) entry which is preliminary data.</text>
</comment>
<dbReference type="InterPro" id="IPR052099">
    <property type="entry name" value="Regulatory_TF_Diverse"/>
</dbReference>
<proteinExistence type="predicted"/>
<evidence type="ECO:0000256" key="2">
    <source>
        <dbReference type="SAM" id="MobiDB-lite"/>
    </source>
</evidence>
<dbReference type="GO" id="GO:0046983">
    <property type="term" value="F:protein dimerization activity"/>
    <property type="evidence" value="ECO:0007669"/>
    <property type="project" value="InterPro"/>
</dbReference>
<evidence type="ECO:0000313" key="3">
    <source>
        <dbReference type="EMBL" id="KAK0615238.1"/>
    </source>
</evidence>
<dbReference type="PANTHER" id="PTHR47336">
    <property type="entry name" value="TRANSCRIPTION FACTOR HMS1-RELATED"/>
    <property type="match status" value="1"/>
</dbReference>
<evidence type="ECO:0000313" key="4">
    <source>
        <dbReference type="Proteomes" id="UP001174934"/>
    </source>
</evidence>
<dbReference type="SUPFAM" id="SSF47459">
    <property type="entry name" value="HLH, helix-loop-helix DNA-binding domain"/>
    <property type="match status" value="1"/>
</dbReference>
<gene>
    <name evidence="3" type="ORF">B0T17DRAFT_541433</name>
</gene>
<name>A0AA39WH04_9PEZI</name>
<feature type="region of interest" description="Disordered" evidence="2">
    <location>
        <begin position="231"/>
        <end position="267"/>
    </location>
</feature>
<dbReference type="InterPro" id="IPR036638">
    <property type="entry name" value="HLH_DNA-bd_sf"/>
</dbReference>